<feature type="compositionally biased region" description="Low complexity" evidence="1">
    <location>
        <begin position="9"/>
        <end position="18"/>
    </location>
</feature>
<dbReference type="AlphaFoldDB" id="A0AA39XME5"/>
<name>A0AA39XME5_9PEZI</name>
<evidence type="ECO:0000313" key="2">
    <source>
        <dbReference type="EMBL" id="KAK0636721.1"/>
    </source>
</evidence>
<evidence type="ECO:0000313" key="3">
    <source>
        <dbReference type="Proteomes" id="UP001174934"/>
    </source>
</evidence>
<evidence type="ECO:0000256" key="1">
    <source>
        <dbReference type="SAM" id="MobiDB-lite"/>
    </source>
</evidence>
<feature type="region of interest" description="Disordered" evidence="1">
    <location>
        <begin position="130"/>
        <end position="160"/>
    </location>
</feature>
<dbReference type="Proteomes" id="UP001174934">
    <property type="component" value="Unassembled WGS sequence"/>
</dbReference>
<dbReference type="EMBL" id="JAULSR010000001">
    <property type="protein sequence ID" value="KAK0636721.1"/>
    <property type="molecule type" value="Genomic_DNA"/>
</dbReference>
<proteinExistence type="predicted"/>
<gene>
    <name evidence="2" type="ORF">B0T17DRAFT_88407</name>
</gene>
<reference evidence="2" key="1">
    <citation type="submission" date="2023-06" db="EMBL/GenBank/DDBJ databases">
        <title>Genome-scale phylogeny and comparative genomics of the fungal order Sordariales.</title>
        <authorList>
            <consortium name="Lawrence Berkeley National Laboratory"/>
            <person name="Hensen N."/>
            <person name="Bonometti L."/>
            <person name="Westerberg I."/>
            <person name="Brannstrom I.O."/>
            <person name="Guillou S."/>
            <person name="Cros-Aarteil S."/>
            <person name="Calhoun S."/>
            <person name="Haridas S."/>
            <person name="Kuo A."/>
            <person name="Mondo S."/>
            <person name="Pangilinan J."/>
            <person name="Riley R."/>
            <person name="LaButti K."/>
            <person name="Andreopoulos B."/>
            <person name="Lipzen A."/>
            <person name="Chen C."/>
            <person name="Yanf M."/>
            <person name="Daum C."/>
            <person name="Ng V."/>
            <person name="Clum A."/>
            <person name="Steindorff A."/>
            <person name="Ohm R."/>
            <person name="Martin F."/>
            <person name="Silar P."/>
            <person name="Natvig D."/>
            <person name="Lalanne C."/>
            <person name="Gautier V."/>
            <person name="Ament-velasquez S.L."/>
            <person name="Kruys A."/>
            <person name="Hutchinson M.I."/>
            <person name="Powell A.J."/>
            <person name="Barry K."/>
            <person name="Miller A.N."/>
            <person name="Grigoriev I.V."/>
            <person name="Debuchy R."/>
            <person name="Gladieux P."/>
            <person name="Thoren M.H."/>
            <person name="Johannesson H."/>
        </authorList>
    </citation>
    <scope>NUCLEOTIDE SEQUENCE</scope>
    <source>
        <strain evidence="2">SMH3391-2</strain>
    </source>
</reference>
<comment type="caution">
    <text evidence="2">The sequence shown here is derived from an EMBL/GenBank/DDBJ whole genome shotgun (WGS) entry which is preliminary data.</text>
</comment>
<feature type="region of interest" description="Disordered" evidence="1">
    <location>
        <begin position="1"/>
        <end position="24"/>
    </location>
</feature>
<accession>A0AA39XME5</accession>
<sequence>MASHVTGNSSDSKPSSSSDHPRFQQVVQSLGPCLSAKSTLPADIDALTEFLNTRPPMAGMKDLPEETEQRLALAAEIQDRRWPKAYEDEDGDEDGDDDRNLHRLTTFDVSAIMAAIALLTRFVRKFLQRPDDDRKRKQPEEDRPNVEHKIRDQSEAKKMGTTVYSRRQAIQQLAISFPSQQTPDQTSTRNCSNCDPLSCIGLHDRNFFLKVSVVQIKHGICLL</sequence>
<protein>
    <submittedName>
        <fullName evidence="2">Uncharacterized protein</fullName>
    </submittedName>
</protein>
<organism evidence="2 3">
    <name type="scientific">Bombardia bombarda</name>
    <dbReference type="NCBI Taxonomy" id="252184"/>
    <lineage>
        <taxon>Eukaryota</taxon>
        <taxon>Fungi</taxon>
        <taxon>Dikarya</taxon>
        <taxon>Ascomycota</taxon>
        <taxon>Pezizomycotina</taxon>
        <taxon>Sordariomycetes</taxon>
        <taxon>Sordariomycetidae</taxon>
        <taxon>Sordariales</taxon>
        <taxon>Lasiosphaeriaceae</taxon>
        <taxon>Bombardia</taxon>
    </lineage>
</organism>
<keyword evidence="3" id="KW-1185">Reference proteome</keyword>
<feature type="compositionally biased region" description="Basic and acidic residues" evidence="1">
    <location>
        <begin position="130"/>
        <end position="158"/>
    </location>
</feature>